<accession>E6PQ06</accession>
<proteinExistence type="predicted"/>
<name>E6PQ06_9ZZZZ</name>
<dbReference type="EMBL" id="CABM01000040">
    <property type="protein sequence ID" value="CBH97010.1"/>
    <property type="molecule type" value="Genomic_DNA"/>
</dbReference>
<sequence>MSATHRARHLSTAGMKNPAGAGLGSPAEAEKPVLASGRQNLDGEAGLPGECVAKTVAVPVGLPALHHRPKMFRDLAGDPPWVACRSDSVEFAALAWRVHDGAGDFLHELFVLFVGLLGLLGVYDGQVIQVIFILVGGDHDSVLSLAGRLIRPCVYRRARKLPAHA</sequence>
<organism evidence="3">
    <name type="scientific">mine drainage metagenome</name>
    <dbReference type="NCBI Taxonomy" id="410659"/>
    <lineage>
        <taxon>unclassified sequences</taxon>
        <taxon>metagenomes</taxon>
        <taxon>ecological metagenomes</taxon>
    </lineage>
</organism>
<keyword evidence="2" id="KW-0472">Membrane</keyword>
<dbReference type="AlphaFoldDB" id="E6PQ06"/>
<keyword evidence="2" id="KW-1133">Transmembrane helix</keyword>
<comment type="caution">
    <text evidence="3">The sequence shown here is derived from an EMBL/GenBank/DDBJ whole genome shotgun (WGS) entry which is preliminary data.</text>
</comment>
<evidence type="ECO:0000313" key="3">
    <source>
        <dbReference type="EMBL" id="CBH97010.1"/>
    </source>
</evidence>
<gene>
    <name evidence="3" type="ORF">CARN2_1620</name>
</gene>
<reference evidence="3" key="1">
    <citation type="submission" date="2009-10" db="EMBL/GenBank/DDBJ databases">
        <title>Diversity of trophic interactions inside an arsenic-rich microbial ecosystem.</title>
        <authorList>
            <person name="Bertin P.N."/>
            <person name="Heinrich-Salmeron A."/>
            <person name="Pelletier E."/>
            <person name="Goulhen-Chollet F."/>
            <person name="Arsene-Ploetze F."/>
            <person name="Gallien S."/>
            <person name="Calteau A."/>
            <person name="Vallenet D."/>
            <person name="Casiot C."/>
            <person name="Chane-Woon-Ming B."/>
            <person name="Giloteaux L."/>
            <person name="Barakat M."/>
            <person name="Bonnefoy V."/>
            <person name="Bruneel O."/>
            <person name="Chandler M."/>
            <person name="Cleiss J."/>
            <person name="Duran R."/>
            <person name="Elbaz-Poulichet F."/>
            <person name="Fonknechten N."/>
            <person name="Lauga B."/>
            <person name="Mornico D."/>
            <person name="Ortet P."/>
            <person name="Schaeffer C."/>
            <person name="Siguier P."/>
            <person name="Alexander Thil Smith A."/>
            <person name="Van Dorsselaer A."/>
            <person name="Weissenbach J."/>
            <person name="Medigue C."/>
            <person name="Le Paslier D."/>
        </authorList>
    </citation>
    <scope>NUCLEOTIDE SEQUENCE</scope>
</reference>
<feature type="transmembrane region" description="Helical" evidence="2">
    <location>
        <begin position="105"/>
        <end position="123"/>
    </location>
</feature>
<protein>
    <submittedName>
        <fullName evidence="3">Uncharacterized protein</fullName>
    </submittedName>
</protein>
<keyword evidence="2" id="KW-0812">Transmembrane</keyword>
<evidence type="ECO:0000256" key="2">
    <source>
        <dbReference type="SAM" id="Phobius"/>
    </source>
</evidence>
<feature type="region of interest" description="Disordered" evidence="1">
    <location>
        <begin position="1"/>
        <end position="27"/>
    </location>
</feature>
<evidence type="ECO:0000256" key="1">
    <source>
        <dbReference type="SAM" id="MobiDB-lite"/>
    </source>
</evidence>